<keyword evidence="5 10" id="KW-0472">Membrane</keyword>
<comment type="function">
    <text evidence="9 10">Fluoride-specific ion channel. Important for reducing fluoride concentration in the cell, thus reducing its toxicity.</text>
</comment>
<evidence type="ECO:0000256" key="7">
    <source>
        <dbReference type="ARBA" id="ARBA00035120"/>
    </source>
</evidence>
<evidence type="ECO:0000313" key="11">
    <source>
        <dbReference type="EMBL" id="MBA8801766.1"/>
    </source>
</evidence>
<dbReference type="PANTHER" id="PTHR28259">
    <property type="entry name" value="FLUORIDE EXPORT PROTEIN 1-RELATED"/>
    <property type="match status" value="1"/>
</dbReference>
<feature type="binding site" evidence="10">
    <location>
        <position position="65"/>
    </location>
    <ligand>
        <name>Na(+)</name>
        <dbReference type="ChEBI" id="CHEBI:29101"/>
        <note>structural</note>
    </ligand>
</feature>
<dbReference type="GO" id="GO:0140114">
    <property type="term" value="P:cellular detoxification of fluoride"/>
    <property type="evidence" value="ECO:0007669"/>
    <property type="project" value="UniProtKB-UniRule"/>
</dbReference>
<dbReference type="GO" id="GO:0046872">
    <property type="term" value="F:metal ion binding"/>
    <property type="evidence" value="ECO:0007669"/>
    <property type="project" value="UniProtKB-KW"/>
</dbReference>
<sequence>MTALLVALGAAVGAPLRLLLAHTVDGRLHRGTLAANVTGSFLLGLFSALGLSGHAMALLGTGFCGGFTTYSSFAVQAYAGGRRAGSTYVVATVGLSLAACALGFALG</sequence>
<dbReference type="Proteomes" id="UP000580910">
    <property type="component" value="Unassembled WGS sequence"/>
</dbReference>
<dbReference type="Pfam" id="PF02537">
    <property type="entry name" value="CRCB"/>
    <property type="match status" value="1"/>
</dbReference>
<proteinExistence type="inferred from homology"/>
<evidence type="ECO:0000256" key="6">
    <source>
        <dbReference type="ARBA" id="ARBA00023303"/>
    </source>
</evidence>
<keyword evidence="3 10" id="KW-0812">Transmembrane</keyword>
<evidence type="ECO:0000256" key="4">
    <source>
        <dbReference type="ARBA" id="ARBA00022989"/>
    </source>
</evidence>
<dbReference type="GO" id="GO:0062054">
    <property type="term" value="F:fluoride channel activity"/>
    <property type="evidence" value="ECO:0007669"/>
    <property type="project" value="UniProtKB-UniRule"/>
</dbReference>
<organism evidence="11 12">
    <name type="scientific">Nocardioides ginsengisegetis</name>
    <dbReference type="NCBI Taxonomy" id="661491"/>
    <lineage>
        <taxon>Bacteria</taxon>
        <taxon>Bacillati</taxon>
        <taxon>Actinomycetota</taxon>
        <taxon>Actinomycetes</taxon>
        <taxon>Propionibacteriales</taxon>
        <taxon>Nocardioidaceae</taxon>
        <taxon>Nocardioides</taxon>
    </lineage>
</organism>
<feature type="transmembrane region" description="Helical" evidence="10">
    <location>
        <begin position="85"/>
        <end position="106"/>
    </location>
</feature>
<comment type="caution">
    <text evidence="10">Lacks conserved residue(s) required for the propagation of feature annotation.</text>
</comment>
<comment type="subcellular location">
    <subcellularLocation>
        <location evidence="1 10">Cell membrane</location>
        <topology evidence="1 10">Multi-pass membrane protein</topology>
    </subcellularLocation>
</comment>
<feature type="binding site" evidence="10">
    <location>
        <position position="68"/>
    </location>
    <ligand>
        <name>Na(+)</name>
        <dbReference type="ChEBI" id="CHEBI:29101"/>
        <note>structural</note>
    </ligand>
</feature>
<evidence type="ECO:0000256" key="9">
    <source>
        <dbReference type="ARBA" id="ARBA00049940"/>
    </source>
</evidence>
<comment type="catalytic activity">
    <reaction evidence="8">
        <text>fluoride(in) = fluoride(out)</text>
        <dbReference type="Rhea" id="RHEA:76159"/>
        <dbReference type="ChEBI" id="CHEBI:17051"/>
    </reaction>
    <physiologicalReaction direction="left-to-right" evidence="8">
        <dbReference type="Rhea" id="RHEA:76160"/>
    </physiologicalReaction>
</comment>
<dbReference type="HAMAP" id="MF_00454">
    <property type="entry name" value="FluC"/>
    <property type="match status" value="1"/>
</dbReference>
<keyword evidence="10" id="KW-0479">Metal-binding</keyword>
<comment type="activity regulation">
    <text evidence="10">Na(+) is not transported, but it plays an essential structural role and its presence is essential for fluoride channel function.</text>
</comment>
<evidence type="ECO:0000256" key="8">
    <source>
        <dbReference type="ARBA" id="ARBA00035585"/>
    </source>
</evidence>
<dbReference type="PANTHER" id="PTHR28259:SF1">
    <property type="entry name" value="FLUORIDE EXPORT PROTEIN 1-RELATED"/>
    <property type="match status" value="1"/>
</dbReference>
<evidence type="ECO:0000256" key="2">
    <source>
        <dbReference type="ARBA" id="ARBA00022475"/>
    </source>
</evidence>
<comment type="similarity">
    <text evidence="7 10">Belongs to the fluoride channel Fluc/FEX (TC 1.A.43) family.</text>
</comment>
<keyword evidence="10" id="KW-0915">Sodium</keyword>
<dbReference type="GO" id="GO:0005886">
    <property type="term" value="C:plasma membrane"/>
    <property type="evidence" value="ECO:0007669"/>
    <property type="project" value="UniProtKB-SubCell"/>
</dbReference>
<protein>
    <recommendedName>
        <fullName evidence="10">Fluoride-specific ion channel FluC</fullName>
    </recommendedName>
</protein>
<keyword evidence="2 10" id="KW-1003">Cell membrane</keyword>
<dbReference type="AlphaFoldDB" id="A0A7W3IW79"/>
<dbReference type="RefSeq" id="WP_182535776.1">
    <property type="nucleotide sequence ID" value="NZ_JACGXA010000001.1"/>
</dbReference>
<evidence type="ECO:0000256" key="1">
    <source>
        <dbReference type="ARBA" id="ARBA00004651"/>
    </source>
</evidence>
<comment type="caution">
    <text evidence="11">The sequence shown here is derived from an EMBL/GenBank/DDBJ whole genome shotgun (WGS) entry which is preliminary data.</text>
</comment>
<gene>
    <name evidence="10" type="primary">fluC</name>
    <name evidence="10" type="synonym">crcB</name>
    <name evidence="11" type="ORF">FB382_000057</name>
</gene>
<evidence type="ECO:0000256" key="10">
    <source>
        <dbReference type="HAMAP-Rule" id="MF_00454"/>
    </source>
</evidence>
<evidence type="ECO:0000256" key="3">
    <source>
        <dbReference type="ARBA" id="ARBA00022692"/>
    </source>
</evidence>
<keyword evidence="4 10" id="KW-1133">Transmembrane helix</keyword>
<evidence type="ECO:0000256" key="5">
    <source>
        <dbReference type="ARBA" id="ARBA00023136"/>
    </source>
</evidence>
<accession>A0A7W3IW79</accession>
<dbReference type="EMBL" id="JACGXA010000001">
    <property type="protein sequence ID" value="MBA8801766.1"/>
    <property type="molecule type" value="Genomic_DNA"/>
</dbReference>
<keyword evidence="10" id="KW-0406">Ion transport</keyword>
<evidence type="ECO:0000313" key="12">
    <source>
        <dbReference type="Proteomes" id="UP000580910"/>
    </source>
</evidence>
<keyword evidence="6 10" id="KW-0407">Ion channel</keyword>
<reference evidence="11 12" key="1">
    <citation type="submission" date="2020-07" db="EMBL/GenBank/DDBJ databases">
        <title>Sequencing the genomes of 1000 actinobacteria strains.</title>
        <authorList>
            <person name="Klenk H.-P."/>
        </authorList>
    </citation>
    <scope>NUCLEOTIDE SEQUENCE [LARGE SCALE GENOMIC DNA]</scope>
    <source>
        <strain evidence="11 12">DSM 21349</strain>
    </source>
</reference>
<keyword evidence="12" id="KW-1185">Reference proteome</keyword>
<dbReference type="InterPro" id="IPR003691">
    <property type="entry name" value="FluC"/>
</dbReference>
<keyword evidence="10" id="KW-0813">Transport</keyword>
<name>A0A7W3IW79_9ACTN</name>